<evidence type="ECO:0000313" key="1">
    <source>
        <dbReference type="EMBL" id="KAJ3014959.1"/>
    </source>
</evidence>
<protein>
    <submittedName>
        <fullName evidence="1">Uncharacterized protein</fullName>
    </submittedName>
</protein>
<proteinExistence type="predicted"/>
<gene>
    <name evidence="1" type="ORF">NUW54_g1166</name>
</gene>
<organism evidence="1 2">
    <name type="scientific">Trametes sanguinea</name>
    <dbReference type="NCBI Taxonomy" id="158606"/>
    <lineage>
        <taxon>Eukaryota</taxon>
        <taxon>Fungi</taxon>
        <taxon>Dikarya</taxon>
        <taxon>Basidiomycota</taxon>
        <taxon>Agaricomycotina</taxon>
        <taxon>Agaricomycetes</taxon>
        <taxon>Polyporales</taxon>
        <taxon>Polyporaceae</taxon>
        <taxon>Trametes</taxon>
    </lineage>
</organism>
<keyword evidence="2" id="KW-1185">Reference proteome</keyword>
<name>A0ACC1Q733_9APHY</name>
<evidence type="ECO:0000313" key="2">
    <source>
        <dbReference type="Proteomes" id="UP001144978"/>
    </source>
</evidence>
<comment type="caution">
    <text evidence="1">The sequence shown here is derived from an EMBL/GenBank/DDBJ whole genome shotgun (WGS) entry which is preliminary data.</text>
</comment>
<reference evidence="1" key="1">
    <citation type="submission" date="2022-08" db="EMBL/GenBank/DDBJ databases">
        <title>Genome Sequence of Pycnoporus sanguineus.</title>
        <authorList>
            <person name="Buettner E."/>
        </authorList>
    </citation>
    <scope>NUCLEOTIDE SEQUENCE</scope>
    <source>
        <strain evidence="1">CG-C14</strain>
    </source>
</reference>
<sequence length="338" mass="37438">MASTTSESWLVTTLVKGSTQGFEPLDLQASGLSGCPSLVIEDPASAMSSLYYLAIELLDDWKATCMLLFQIFNLAATFLRRNYTPLLTTICCILTIGNLALRHSISTSPQNDHEPCRSEISVLRTRIEALSHHFDKQLFRDGTGLMDYASIGLGARVITALTSKTYGAERQSAPWYGWWTRQRFEDTLSALPPEVAILQDTQVGSCWPMKGRNGTLGIALAHPVTVTSFTIDHVPLQLTPRYHNAPRDGDLWGLIDHPSAAALSRSNLTLLALSTPSDIFPDISRIRDTPYANLWMVHLGSFTFDVHAGRPYQTFRIPVNTLQQLGTISLRIVVDMET</sequence>
<accession>A0ACC1Q733</accession>
<dbReference type="Proteomes" id="UP001144978">
    <property type="component" value="Unassembled WGS sequence"/>
</dbReference>
<dbReference type="EMBL" id="JANSHE010000183">
    <property type="protein sequence ID" value="KAJ3014959.1"/>
    <property type="molecule type" value="Genomic_DNA"/>
</dbReference>